<dbReference type="Pfam" id="PF00126">
    <property type="entry name" value="HTH_1"/>
    <property type="match status" value="1"/>
</dbReference>
<dbReference type="EMBL" id="CP021455">
    <property type="protein sequence ID" value="ARU06557.1"/>
    <property type="molecule type" value="Genomic_DNA"/>
</dbReference>
<dbReference type="GO" id="GO:0006351">
    <property type="term" value="P:DNA-templated transcription"/>
    <property type="evidence" value="ECO:0007669"/>
    <property type="project" value="TreeGrafter"/>
</dbReference>
<name>A0A1Y0ESC0_9BURK</name>
<dbReference type="InterPro" id="IPR005119">
    <property type="entry name" value="LysR_subst-bd"/>
</dbReference>
<dbReference type="SUPFAM" id="SSF46785">
    <property type="entry name" value="Winged helix' DNA-binding domain"/>
    <property type="match status" value="1"/>
</dbReference>
<keyword evidence="7" id="KW-1185">Reference proteome</keyword>
<evidence type="ECO:0000256" key="2">
    <source>
        <dbReference type="ARBA" id="ARBA00023015"/>
    </source>
</evidence>
<keyword evidence="4" id="KW-0804">Transcription</keyword>
<dbReference type="PANTHER" id="PTHR30537:SF5">
    <property type="entry name" value="HTH-TYPE TRANSCRIPTIONAL ACTIVATOR TTDR-RELATED"/>
    <property type="match status" value="1"/>
</dbReference>
<dbReference type="InterPro" id="IPR036388">
    <property type="entry name" value="WH-like_DNA-bd_sf"/>
</dbReference>
<keyword evidence="2" id="KW-0805">Transcription regulation</keyword>
<protein>
    <submittedName>
        <fullName evidence="6">LysR family transcriptional regulator</fullName>
    </submittedName>
</protein>
<evidence type="ECO:0000313" key="7">
    <source>
        <dbReference type="Proteomes" id="UP000196138"/>
    </source>
</evidence>
<proteinExistence type="inferred from homology"/>
<gene>
    <name evidence="6" type="ORF">CCO03_00920</name>
</gene>
<dbReference type="InterPro" id="IPR058163">
    <property type="entry name" value="LysR-type_TF_proteobact-type"/>
</dbReference>
<dbReference type="OrthoDB" id="8928056at2"/>
<dbReference type="PANTHER" id="PTHR30537">
    <property type="entry name" value="HTH-TYPE TRANSCRIPTIONAL REGULATOR"/>
    <property type="match status" value="1"/>
</dbReference>
<dbReference type="PROSITE" id="PS50931">
    <property type="entry name" value="HTH_LYSR"/>
    <property type="match status" value="1"/>
</dbReference>
<dbReference type="KEGG" id="cser:CCO03_00920"/>
<dbReference type="GO" id="GO:0003700">
    <property type="term" value="F:DNA-binding transcription factor activity"/>
    <property type="evidence" value="ECO:0007669"/>
    <property type="project" value="InterPro"/>
</dbReference>
<dbReference type="Gene3D" id="1.10.10.10">
    <property type="entry name" value="Winged helix-like DNA-binding domain superfamily/Winged helix DNA-binding domain"/>
    <property type="match status" value="1"/>
</dbReference>
<dbReference type="InterPro" id="IPR000847">
    <property type="entry name" value="LysR_HTH_N"/>
</dbReference>
<dbReference type="RefSeq" id="WP_087283899.1">
    <property type="nucleotide sequence ID" value="NZ_CP021455.1"/>
</dbReference>
<evidence type="ECO:0000256" key="4">
    <source>
        <dbReference type="ARBA" id="ARBA00023163"/>
    </source>
</evidence>
<dbReference type="SUPFAM" id="SSF53850">
    <property type="entry name" value="Periplasmic binding protein-like II"/>
    <property type="match status" value="1"/>
</dbReference>
<evidence type="ECO:0000259" key="5">
    <source>
        <dbReference type="PROSITE" id="PS50931"/>
    </source>
</evidence>
<organism evidence="6 7">
    <name type="scientific">Comamonas serinivorans</name>
    <dbReference type="NCBI Taxonomy" id="1082851"/>
    <lineage>
        <taxon>Bacteria</taxon>
        <taxon>Pseudomonadati</taxon>
        <taxon>Pseudomonadota</taxon>
        <taxon>Betaproteobacteria</taxon>
        <taxon>Burkholderiales</taxon>
        <taxon>Comamonadaceae</taxon>
        <taxon>Comamonas</taxon>
    </lineage>
</organism>
<dbReference type="Pfam" id="PF03466">
    <property type="entry name" value="LysR_substrate"/>
    <property type="match status" value="1"/>
</dbReference>
<comment type="similarity">
    <text evidence="1">Belongs to the LysR transcriptional regulatory family.</text>
</comment>
<feature type="domain" description="HTH lysR-type" evidence="5">
    <location>
        <begin position="9"/>
        <end position="66"/>
    </location>
</feature>
<dbReference type="CDD" id="cd08422">
    <property type="entry name" value="PBP2_CrgA_like"/>
    <property type="match status" value="1"/>
</dbReference>
<keyword evidence="3" id="KW-0238">DNA-binding</keyword>
<dbReference type="Gene3D" id="3.40.190.290">
    <property type="match status" value="1"/>
</dbReference>
<dbReference type="FunFam" id="1.10.10.10:FF:000001">
    <property type="entry name" value="LysR family transcriptional regulator"/>
    <property type="match status" value="1"/>
</dbReference>
<sequence>MLTSPHAFPLWAHVHALVVLAEQGSFTAAADRLGLSKAAVSERVRELERQLGLPLVTRTTRSVRLTPAGQQLVADTQPAFAHIASRVALVQDSAGEARGLLRITAPVALARQQLVPRLAAFQADWPQVQIELDLSDRLRTLAMEGLDLAIRHSPSVPDSHVAHRLCGTRSVLVASGAYLQRRGVPQQPQDLAEHACLHYPRPGRQAVWHCVADKARGRRTPPVTVAVRGPLSANNSEALRDAALAGLGIALVPDFSAQAALQQGALLAVLPQWQVQGAFAQDIWLVRPHAAQVPRTVQVFTQWLRKAFAPGFAPGLAPTSG</sequence>
<evidence type="ECO:0000256" key="1">
    <source>
        <dbReference type="ARBA" id="ARBA00009437"/>
    </source>
</evidence>
<dbReference type="PRINTS" id="PR00039">
    <property type="entry name" value="HTHLYSR"/>
</dbReference>
<dbReference type="GO" id="GO:0043565">
    <property type="term" value="F:sequence-specific DNA binding"/>
    <property type="evidence" value="ECO:0007669"/>
    <property type="project" value="TreeGrafter"/>
</dbReference>
<dbReference type="AlphaFoldDB" id="A0A1Y0ESC0"/>
<evidence type="ECO:0000313" key="6">
    <source>
        <dbReference type="EMBL" id="ARU06557.1"/>
    </source>
</evidence>
<accession>A0A1Y0ESC0</accession>
<reference evidence="6 7" key="1">
    <citation type="submission" date="2017-05" db="EMBL/GenBank/DDBJ databases">
        <authorList>
            <person name="Song R."/>
            <person name="Chenine A.L."/>
            <person name="Ruprecht R.M."/>
        </authorList>
    </citation>
    <scope>NUCLEOTIDE SEQUENCE [LARGE SCALE GENOMIC DNA]</scope>
    <source>
        <strain evidence="6 7">DSM 26136</strain>
    </source>
</reference>
<evidence type="ECO:0000256" key="3">
    <source>
        <dbReference type="ARBA" id="ARBA00023125"/>
    </source>
</evidence>
<dbReference type="Proteomes" id="UP000196138">
    <property type="component" value="Chromosome"/>
</dbReference>
<dbReference type="InterPro" id="IPR036390">
    <property type="entry name" value="WH_DNA-bd_sf"/>
</dbReference>